<accession>A0ABQ8U9X6</accession>
<evidence type="ECO:0000313" key="5">
    <source>
        <dbReference type="Proteomes" id="UP001141327"/>
    </source>
</evidence>
<dbReference type="PROSITE" id="PS00028">
    <property type="entry name" value="ZINC_FINGER_C2H2_1"/>
    <property type="match status" value="1"/>
</dbReference>
<feature type="domain" description="C2H2-type" evidence="3">
    <location>
        <begin position="4"/>
        <end position="32"/>
    </location>
</feature>
<evidence type="ECO:0000256" key="1">
    <source>
        <dbReference type="PROSITE-ProRule" id="PRU00042"/>
    </source>
</evidence>
<feature type="compositionally biased region" description="Basic and acidic residues" evidence="2">
    <location>
        <begin position="8"/>
        <end position="18"/>
    </location>
</feature>
<feature type="region of interest" description="Disordered" evidence="2">
    <location>
        <begin position="1"/>
        <end position="114"/>
    </location>
</feature>
<feature type="compositionally biased region" description="Low complexity" evidence="2">
    <location>
        <begin position="50"/>
        <end position="75"/>
    </location>
</feature>
<dbReference type="EMBL" id="JAPMOS010000082">
    <property type="protein sequence ID" value="KAJ4456116.1"/>
    <property type="molecule type" value="Genomic_DNA"/>
</dbReference>
<dbReference type="PROSITE" id="PS50157">
    <property type="entry name" value="ZINC_FINGER_C2H2_2"/>
    <property type="match status" value="1"/>
</dbReference>
<gene>
    <name evidence="4" type="ORF">PAPYR_8809</name>
</gene>
<dbReference type="InterPro" id="IPR013087">
    <property type="entry name" value="Znf_C2H2_type"/>
</dbReference>
<protein>
    <recommendedName>
        <fullName evidence="3">C2H2-type domain-containing protein</fullName>
    </recommendedName>
</protein>
<comment type="caution">
    <text evidence="4">The sequence shown here is derived from an EMBL/GenBank/DDBJ whole genome shotgun (WGS) entry which is preliminary data.</text>
</comment>
<organism evidence="4 5">
    <name type="scientific">Paratrimastix pyriformis</name>
    <dbReference type="NCBI Taxonomy" id="342808"/>
    <lineage>
        <taxon>Eukaryota</taxon>
        <taxon>Metamonada</taxon>
        <taxon>Preaxostyla</taxon>
        <taxon>Paratrimastigidae</taxon>
        <taxon>Paratrimastix</taxon>
    </lineage>
</organism>
<evidence type="ECO:0000259" key="3">
    <source>
        <dbReference type="PROSITE" id="PS50157"/>
    </source>
</evidence>
<evidence type="ECO:0000256" key="2">
    <source>
        <dbReference type="SAM" id="MobiDB-lite"/>
    </source>
</evidence>
<reference evidence="4" key="1">
    <citation type="journal article" date="2022" name="bioRxiv">
        <title>Genomics of Preaxostyla Flagellates Illuminates Evolutionary Transitions and the Path Towards Mitochondrial Loss.</title>
        <authorList>
            <person name="Novak L.V.F."/>
            <person name="Treitli S.C."/>
            <person name="Pyrih J."/>
            <person name="Halakuc P."/>
            <person name="Pipaliya S.V."/>
            <person name="Vacek V."/>
            <person name="Brzon O."/>
            <person name="Soukal P."/>
            <person name="Eme L."/>
            <person name="Dacks J.B."/>
            <person name="Karnkowska A."/>
            <person name="Elias M."/>
            <person name="Hampl V."/>
        </authorList>
    </citation>
    <scope>NUCLEOTIDE SEQUENCE</scope>
    <source>
        <strain evidence="4">RCP-MX</strain>
    </source>
</reference>
<name>A0ABQ8U9X6_9EUKA</name>
<keyword evidence="1" id="KW-0479">Metal-binding</keyword>
<keyword evidence="1" id="KW-0862">Zinc</keyword>
<evidence type="ECO:0000313" key="4">
    <source>
        <dbReference type="EMBL" id="KAJ4456116.1"/>
    </source>
</evidence>
<sequence length="303" mass="32803">MGEFSCPKCDKSYTAEKNLKRHMKEKHPEEEGDETAPATSTETPPPTEPTPAEVPSESADAASAVSDTDDAFFAQAREEAAFEMTHPDEVDEEPATKKRTAPPRTTPLDAPAPTIPLNERIEAKKYAEGAVTPDSIGSKHPQAISTMRERAEKEHLVAGLAKRLGIKDVEEADLRGMTDGDLEAYNSQLRSKVDQKLVDALTHSDVLTDTYIAGVSGLVIAGGRYMKRDTSPVKVQLESNRPAISEALKDWMRENPEFASNLTPATRLLAVTMASVVSGVMQSTPIDPLKKASTPDSSQTTSQ</sequence>
<dbReference type="Gene3D" id="3.30.160.60">
    <property type="entry name" value="Classic Zinc Finger"/>
    <property type="match status" value="1"/>
</dbReference>
<dbReference type="SMART" id="SM00355">
    <property type="entry name" value="ZnF_C2H2"/>
    <property type="match status" value="1"/>
</dbReference>
<keyword evidence="5" id="KW-1185">Reference proteome</keyword>
<dbReference type="SUPFAM" id="SSF57667">
    <property type="entry name" value="beta-beta-alpha zinc fingers"/>
    <property type="match status" value="1"/>
</dbReference>
<keyword evidence="1" id="KW-0863">Zinc-finger</keyword>
<dbReference type="InterPro" id="IPR036236">
    <property type="entry name" value="Znf_C2H2_sf"/>
</dbReference>
<proteinExistence type="predicted"/>
<feature type="compositionally biased region" description="Basic and acidic residues" evidence="2">
    <location>
        <begin position="76"/>
        <end position="88"/>
    </location>
</feature>
<dbReference type="Proteomes" id="UP001141327">
    <property type="component" value="Unassembled WGS sequence"/>
</dbReference>